<name>A0A2W5GP59_9SPHI</name>
<dbReference type="SUPFAM" id="SSF53756">
    <property type="entry name" value="UDP-Glycosyltransferase/glycogen phosphorylase"/>
    <property type="match status" value="1"/>
</dbReference>
<evidence type="ECO:0000256" key="1">
    <source>
        <dbReference type="ARBA" id="ARBA00022676"/>
    </source>
</evidence>
<gene>
    <name evidence="3" type="ORF">DI598_15310</name>
</gene>
<dbReference type="InterPro" id="IPR002201">
    <property type="entry name" value="Glyco_trans_9"/>
</dbReference>
<dbReference type="GO" id="GO:0009244">
    <property type="term" value="P:lipopolysaccharide core region biosynthetic process"/>
    <property type="evidence" value="ECO:0007669"/>
    <property type="project" value="TreeGrafter"/>
</dbReference>
<dbReference type="Proteomes" id="UP000249645">
    <property type="component" value="Unassembled WGS sequence"/>
</dbReference>
<dbReference type="InterPro" id="IPR051199">
    <property type="entry name" value="LPS_LOS_Heptosyltrfase"/>
</dbReference>
<sequence length="401" mass="46033">MITRFISVLVRRNKERKSYKKLLKFVEGVMREIDEIPKNSFAADVVMVVRMDDIGDYILSRNLLPTIKNAEKFRGQKIVYVGNSIYKDLAEVLDKDYIDSFIWVDQKLFHEDASYRKKLFKELRNRAPSTVIELERTPNVNYGDLIVHAAHAPVRYGSANYYQQDLLNELSNSFYSHIFERDWNLTHEFVFNQAYVNWICDTSTHLDKPSIDIGKLPIIKSEYPYILCVIGSSKKSKNWPLGHWVQLLKKLSQIFDGKIMLIGGAREIAFSKKIIDQNISPNIISIVGKTTLMEAFAWIKKARLMVSNDTFAIHAGVAMDGPPTVVMANGESAFRFSELSTYSSKYRVVYSSVYGKRLPNMKPKDRWFLSLPSVDMATITVDSVFKNCQELFRIESGEQGG</sequence>
<evidence type="ECO:0008006" key="5">
    <source>
        <dbReference type="Google" id="ProtNLM"/>
    </source>
</evidence>
<dbReference type="CDD" id="cd03789">
    <property type="entry name" value="GT9_LPS_heptosyltransferase"/>
    <property type="match status" value="1"/>
</dbReference>
<dbReference type="GO" id="GO:0005829">
    <property type="term" value="C:cytosol"/>
    <property type="evidence" value="ECO:0007669"/>
    <property type="project" value="TreeGrafter"/>
</dbReference>
<dbReference type="Gene3D" id="3.40.50.2000">
    <property type="entry name" value="Glycogen Phosphorylase B"/>
    <property type="match status" value="2"/>
</dbReference>
<dbReference type="Pfam" id="PF01075">
    <property type="entry name" value="Glyco_transf_9"/>
    <property type="match status" value="1"/>
</dbReference>
<keyword evidence="2" id="KW-0808">Transferase</keyword>
<dbReference type="PANTHER" id="PTHR30160">
    <property type="entry name" value="TETRAACYLDISACCHARIDE 4'-KINASE-RELATED"/>
    <property type="match status" value="1"/>
</dbReference>
<evidence type="ECO:0000313" key="4">
    <source>
        <dbReference type="Proteomes" id="UP000249645"/>
    </source>
</evidence>
<keyword evidence="1" id="KW-0328">Glycosyltransferase</keyword>
<evidence type="ECO:0000256" key="2">
    <source>
        <dbReference type="ARBA" id="ARBA00022679"/>
    </source>
</evidence>
<dbReference type="EMBL" id="QFOI01000351">
    <property type="protein sequence ID" value="PZP43809.1"/>
    <property type="molecule type" value="Genomic_DNA"/>
</dbReference>
<protein>
    <recommendedName>
        <fullName evidence="5">Glycosyl transferase family 9</fullName>
    </recommendedName>
</protein>
<dbReference type="GO" id="GO:0008713">
    <property type="term" value="F:ADP-heptose-lipopolysaccharide heptosyltransferase activity"/>
    <property type="evidence" value="ECO:0007669"/>
    <property type="project" value="TreeGrafter"/>
</dbReference>
<comment type="caution">
    <text evidence="3">The sequence shown here is derived from an EMBL/GenBank/DDBJ whole genome shotgun (WGS) entry which is preliminary data.</text>
</comment>
<reference evidence="3 4" key="1">
    <citation type="submission" date="2017-11" db="EMBL/GenBank/DDBJ databases">
        <title>Infants hospitalized years apart are colonized by the same room-sourced microbial strains.</title>
        <authorList>
            <person name="Brooks B."/>
            <person name="Olm M.R."/>
            <person name="Firek B.A."/>
            <person name="Baker R."/>
            <person name="Thomas B.C."/>
            <person name="Morowitz M.J."/>
            <person name="Banfield J.F."/>
        </authorList>
    </citation>
    <scope>NUCLEOTIDE SEQUENCE [LARGE SCALE GENOMIC DNA]</scope>
    <source>
        <strain evidence="3">S2_009_000_R2_76</strain>
    </source>
</reference>
<evidence type="ECO:0000313" key="3">
    <source>
        <dbReference type="EMBL" id="PZP43809.1"/>
    </source>
</evidence>
<organism evidence="3 4">
    <name type="scientific">Pseudopedobacter saltans</name>
    <dbReference type="NCBI Taxonomy" id="151895"/>
    <lineage>
        <taxon>Bacteria</taxon>
        <taxon>Pseudomonadati</taxon>
        <taxon>Bacteroidota</taxon>
        <taxon>Sphingobacteriia</taxon>
        <taxon>Sphingobacteriales</taxon>
        <taxon>Sphingobacteriaceae</taxon>
        <taxon>Pseudopedobacter</taxon>
    </lineage>
</organism>
<accession>A0A2W5GP59</accession>
<proteinExistence type="predicted"/>
<dbReference type="AlphaFoldDB" id="A0A2W5GP59"/>